<accession>A0A182MRB9</accession>
<evidence type="ECO:0000313" key="3">
    <source>
        <dbReference type="Proteomes" id="UP000075883"/>
    </source>
</evidence>
<name>A0A182MRB9_9DIPT</name>
<evidence type="ECO:0000313" key="2">
    <source>
        <dbReference type="EnsemblMetazoa" id="ACUA024409-PA"/>
    </source>
</evidence>
<evidence type="ECO:0000256" key="1">
    <source>
        <dbReference type="SAM" id="Phobius"/>
    </source>
</evidence>
<feature type="transmembrane region" description="Helical" evidence="1">
    <location>
        <begin position="125"/>
        <end position="145"/>
    </location>
</feature>
<dbReference type="Proteomes" id="UP000075883">
    <property type="component" value="Unassembled WGS sequence"/>
</dbReference>
<organism evidence="2 3">
    <name type="scientific">Anopheles culicifacies</name>
    <dbReference type="NCBI Taxonomy" id="139723"/>
    <lineage>
        <taxon>Eukaryota</taxon>
        <taxon>Metazoa</taxon>
        <taxon>Ecdysozoa</taxon>
        <taxon>Arthropoda</taxon>
        <taxon>Hexapoda</taxon>
        <taxon>Insecta</taxon>
        <taxon>Pterygota</taxon>
        <taxon>Neoptera</taxon>
        <taxon>Endopterygota</taxon>
        <taxon>Diptera</taxon>
        <taxon>Nematocera</taxon>
        <taxon>Culicoidea</taxon>
        <taxon>Culicidae</taxon>
        <taxon>Anophelinae</taxon>
        <taxon>Anopheles</taxon>
        <taxon>culicifacies species complex</taxon>
    </lineage>
</organism>
<proteinExistence type="predicted"/>
<keyword evidence="1" id="KW-0472">Membrane</keyword>
<keyword evidence="1" id="KW-0812">Transmembrane</keyword>
<protein>
    <submittedName>
        <fullName evidence="2">Uncharacterized protein</fullName>
    </submittedName>
</protein>
<dbReference type="VEuPathDB" id="VectorBase:ACUA024409"/>
<dbReference type="AlphaFoldDB" id="A0A182MRB9"/>
<dbReference type="EMBL" id="AXCM01010205">
    <property type="status" value="NOT_ANNOTATED_CDS"/>
    <property type="molecule type" value="Genomic_DNA"/>
</dbReference>
<keyword evidence="3" id="KW-1185">Reference proteome</keyword>
<sequence>MVRFSALLDKGTTRAKQMCDTVRLSSAFSVKINTYSRPLSQAILGNGNATGYHRTGKRREPYQQADLRNASSASNPSGYTLEAIIRYMIGAFTILFSILITLVIFENNETYYPMEFYYSYRFMGSTAVVLGVFWFIAGLAFLYGVHKEIKQCLLPFALLYLLDLCLLAVRDILMVWHDRRWYSMVFVNMPALMAVLYITCYLFMTLIALARLFATEPKPQTGDNFVRFNNGIANPALEEEAVLVAE</sequence>
<reference evidence="3" key="1">
    <citation type="submission" date="2013-09" db="EMBL/GenBank/DDBJ databases">
        <title>The Genome Sequence of Anopheles culicifacies species A.</title>
        <authorList>
            <consortium name="The Broad Institute Genomics Platform"/>
            <person name="Neafsey D.E."/>
            <person name="Besansky N."/>
            <person name="Howell P."/>
            <person name="Walton C."/>
            <person name="Young S.K."/>
            <person name="Zeng Q."/>
            <person name="Gargeya S."/>
            <person name="Fitzgerald M."/>
            <person name="Haas B."/>
            <person name="Abouelleil A."/>
            <person name="Allen A.W."/>
            <person name="Alvarado L."/>
            <person name="Arachchi H.M."/>
            <person name="Berlin A.M."/>
            <person name="Chapman S.B."/>
            <person name="Gainer-Dewar J."/>
            <person name="Goldberg J."/>
            <person name="Griggs A."/>
            <person name="Gujja S."/>
            <person name="Hansen M."/>
            <person name="Howarth C."/>
            <person name="Imamovic A."/>
            <person name="Ireland A."/>
            <person name="Larimer J."/>
            <person name="McCowan C."/>
            <person name="Murphy C."/>
            <person name="Pearson M."/>
            <person name="Poon T.W."/>
            <person name="Priest M."/>
            <person name="Roberts A."/>
            <person name="Saif S."/>
            <person name="Shea T."/>
            <person name="Sisk P."/>
            <person name="Sykes S."/>
            <person name="Wortman J."/>
            <person name="Nusbaum C."/>
            <person name="Birren B."/>
        </authorList>
    </citation>
    <scope>NUCLEOTIDE SEQUENCE [LARGE SCALE GENOMIC DNA]</scope>
    <source>
        <strain evidence="3">A-37</strain>
    </source>
</reference>
<feature type="transmembrane region" description="Helical" evidence="1">
    <location>
        <begin position="189"/>
        <end position="210"/>
    </location>
</feature>
<feature type="transmembrane region" description="Helical" evidence="1">
    <location>
        <begin position="152"/>
        <end position="169"/>
    </location>
</feature>
<keyword evidence="1" id="KW-1133">Transmembrane helix</keyword>
<feature type="transmembrane region" description="Helical" evidence="1">
    <location>
        <begin position="84"/>
        <end position="105"/>
    </location>
</feature>
<reference evidence="2" key="2">
    <citation type="submission" date="2020-05" db="UniProtKB">
        <authorList>
            <consortium name="EnsemblMetazoa"/>
        </authorList>
    </citation>
    <scope>IDENTIFICATION</scope>
    <source>
        <strain evidence="2">A-37</strain>
    </source>
</reference>
<dbReference type="EnsemblMetazoa" id="ACUA024409-RA">
    <property type="protein sequence ID" value="ACUA024409-PA"/>
    <property type="gene ID" value="ACUA024409"/>
</dbReference>